<sequence length="173" mass="17944">MNWDKTLSTIGAVAPAIATALGGPLAGLAVGAIASVFGLGTGATNEQISSAIAGATPADLLALKKADQDFAIKMEEIGVSLEDIAFKDRQSARDRAKAMNDYTPQLVGVLVLGVWAVINFQLLNLESRPVIAPELVGRILGMVDSATVMFLAWLYGTNRSSAAKDATISKLAG</sequence>
<keyword evidence="1" id="KW-1133">Transmembrane helix</keyword>
<dbReference type="EMBL" id="LR797536">
    <property type="protein sequence ID" value="CAB4223402.1"/>
    <property type="molecule type" value="Genomic_DNA"/>
</dbReference>
<keyword evidence="1" id="KW-0472">Membrane</keyword>
<name>A0A6J5T6N7_9CAUD</name>
<keyword evidence="1" id="KW-0812">Transmembrane</keyword>
<feature type="transmembrane region" description="Helical" evidence="1">
    <location>
        <begin position="135"/>
        <end position="155"/>
    </location>
</feature>
<protein>
    <recommendedName>
        <fullName evidence="5">Holin of 3TMs, for gene-transfer release</fullName>
    </recommendedName>
</protein>
<proteinExistence type="predicted"/>
<evidence type="ECO:0000313" key="3">
    <source>
        <dbReference type="EMBL" id="CAB4211005.1"/>
    </source>
</evidence>
<reference evidence="4" key="1">
    <citation type="submission" date="2020-05" db="EMBL/GenBank/DDBJ databases">
        <authorList>
            <person name="Chiriac C."/>
            <person name="Salcher M."/>
            <person name="Ghai R."/>
            <person name="Kavagutti S V."/>
        </authorList>
    </citation>
    <scope>NUCLEOTIDE SEQUENCE</scope>
</reference>
<organism evidence="4">
    <name type="scientific">uncultured Caudovirales phage</name>
    <dbReference type="NCBI Taxonomy" id="2100421"/>
    <lineage>
        <taxon>Viruses</taxon>
        <taxon>Duplodnaviria</taxon>
        <taxon>Heunggongvirae</taxon>
        <taxon>Uroviricota</taxon>
        <taxon>Caudoviricetes</taxon>
        <taxon>Peduoviridae</taxon>
        <taxon>Maltschvirus</taxon>
        <taxon>Maltschvirus maltsch</taxon>
    </lineage>
</organism>
<dbReference type="EMBL" id="LR797367">
    <property type="protein sequence ID" value="CAB4211005.1"/>
    <property type="molecule type" value="Genomic_DNA"/>
</dbReference>
<evidence type="ECO:0000256" key="1">
    <source>
        <dbReference type="SAM" id="Phobius"/>
    </source>
</evidence>
<feature type="transmembrane region" description="Helical" evidence="1">
    <location>
        <begin position="102"/>
        <end position="123"/>
    </location>
</feature>
<accession>A0A6J5T6N7</accession>
<evidence type="ECO:0000313" key="2">
    <source>
        <dbReference type="EMBL" id="CAB4176760.1"/>
    </source>
</evidence>
<feature type="transmembrane region" description="Helical" evidence="1">
    <location>
        <begin position="12"/>
        <end position="39"/>
    </location>
</feature>
<evidence type="ECO:0000313" key="4">
    <source>
        <dbReference type="EMBL" id="CAB4223402.1"/>
    </source>
</evidence>
<gene>
    <name evidence="3" type="ORF">UFOVP1425_61</name>
    <name evidence="4" type="ORF">UFOVP1672_39</name>
    <name evidence="2" type="ORF">UFOVP988_61</name>
</gene>
<evidence type="ECO:0008006" key="5">
    <source>
        <dbReference type="Google" id="ProtNLM"/>
    </source>
</evidence>
<dbReference type="EMBL" id="LR796943">
    <property type="protein sequence ID" value="CAB4176760.1"/>
    <property type="molecule type" value="Genomic_DNA"/>
</dbReference>